<dbReference type="EMBL" id="LLXV01000043">
    <property type="protein sequence ID" value="KRG49603.1"/>
    <property type="molecule type" value="Genomic_DNA"/>
</dbReference>
<dbReference type="AlphaFoldDB" id="A0A0R0BA18"/>
<organism evidence="2 3">
    <name type="scientific">Stenotrophomonas beteli</name>
    <dbReference type="NCBI Taxonomy" id="3384461"/>
    <lineage>
        <taxon>Bacteria</taxon>
        <taxon>Pseudomonadati</taxon>
        <taxon>Pseudomonadota</taxon>
        <taxon>Gammaproteobacteria</taxon>
        <taxon>Lysobacterales</taxon>
        <taxon>Lysobacteraceae</taxon>
        <taxon>Stenotrophomonas</taxon>
        <taxon>Stenotrophomonas maltophilia group</taxon>
    </lineage>
</organism>
<name>A0A0R0BA18_9GAMM</name>
<accession>A0A0R0BA18</accession>
<evidence type="ECO:0000313" key="3">
    <source>
        <dbReference type="Proteomes" id="UP000051757"/>
    </source>
</evidence>
<proteinExistence type="predicted"/>
<gene>
    <name evidence="2" type="ORF">ARC23_14035</name>
</gene>
<dbReference type="Pfam" id="PF13503">
    <property type="entry name" value="DUF4123"/>
    <property type="match status" value="1"/>
</dbReference>
<sequence>MPAAGGAAGGTADAEGGLSMGRDWHFPPLALPPLDAGTQRFVLLDGAQCDQPLQLLRALPWAPLRLFDGLLADGTDDASVFLARLPGEADIDRFLQRAAAQARSPGLLSVIETTLTGEALQQRLQRRLDARYPNGKEFLARFFDARVLPWWVQVLDEAQCRAFLALGECWWYLRHDLQWARLELADVVPDPHDPPWVLEAPQRRALIDASYPYTLIDHFQLTDPELLARQPRARWYTFFRRVVATAAAAGIEDSRRLVMVATWALLAGNDLGEDPAWQQRLQDFASGRRSAADIGDDVWPLEESWD</sequence>
<dbReference type="InterPro" id="IPR025391">
    <property type="entry name" value="DUF4123"/>
</dbReference>
<evidence type="ECO:0000259" key="1">
    <source>
        <dbReference type="Pfam" id="PF13503"/>
    </source>
</evidence>
<evidence type="ECO:0000313" key="2">
    <source>
        <dbReference type="EMBL" id="KRG49603.1"/>
    </source>
</evidence>
<keyword evidence="3" id="KW-1185">Reference proteome</keyword>
<comment type="caution">
    <text evidence="2">The sequence shown here is derived from an EMBL/GenBank/DDBJ whole genome shotgun (WGS) entry which is preliminary data.</text>
</comment>
<reference evidence="2 3" key="1">
    <citation type="journal article" date="2016" name="Front. Microbiol.">
        <title>Genome Sequence of Type Strains of Genus Stenotrophomonas.</title>
        <authorList>
            <person name="Patil P.P."/>
            <person name="Midha S."/>
            <person name="Kumar S."/>
            <person name="Patil P.B."/>
        </authorList>
    </citation>
    <scope>NUCLEOTIDE SEQUENCE [LARGE SCALE GENOMIC DNA]</scope>
    <source>
        <strain evidence="2 3">LMG 978</strain>
    </source>
</reference>
<protein>
    <recommendedName>
        <fullName evidence="1">DUF4123 domain-containing protein</fullName>
    </recommendedName>
</protein>
<feature type="domain" description="DUF4123" evidence="1">
    <location>
        <begin position="41"/>
        <end position="161"/>
    </location>
</feature>
<dbReference type="Proteomes" id="UP000051757">
    <property type="component" value="Unassembled WGS sequence"/>
</dbReference>